<evidence type="ECO:0000256" key="1">
    <source>
        <dbReference type="SAM" id="MobiDB-lite"/>
    </source>
</evidence>
<keyword evidence="3" id="KW-1185">Reference proteome</keyword>
<name>A0AAW1RMH0_9CHLO</name>
<gene>
    <name evidence="2" type="ORF">WJX81_004925</name>
</gene>
<protein>
    <submittedName>
        <fullName evidence="2">Uncharacterized protein</fullName>
    </submittedName>
</protein>
<organism evidence="2 3">
    <name type="scientific">Elliptochloris bilobata</name>
    <dbReference type="NCBI Taxonomy" id="381761"/>
    <lineage>
        <taxon>Eukaryota</taxon>
        <taxon>Viridiplantae</taxon>
        <taxon>Chlorophyta</taxon>
        <taxon>core chlorophytes</taxon>
        <taxon>Trebouxiophyceae</taxon>
        <taxon>Trebouxiophyceae incertae sedis</taxon>
        <taxon>Elliptochloris clade</taxon>
        <taxon>Elliptochloris</taxon>
    </lineage>
</organism>
<proteinExistence type="predicted"/>
<dbReference type="AlphaFoldDB" id="A0AAW1RMH0"/>
<accession>A0AAW1RMH0</accession>
<evidence type="ECO:0000313" key="3">
    <source>
        <dbReference type="Proteomes" id="UP001445335"/>
    </source>
</evidence>
<sequence length="147" mass="15378">MPASSCYLEAALPLSGVGASQLDCGGGAPVFTSDGVFLPAKGLTQEQLGLLALEEAFFGPAGGLPRRRDCSSRQRGGRPRQPHGPRPTTRPPAFKLLAGPPVPRQTASNAEAADSLVAKFFRMPHSGRRSGDVARSVGPPLPTAWTY</sequence>
<dbReference type="Proteomes" id="UP001445335">
    <property type="component" value="Unassembled WGS sequence"/>
</dbReference>
<comment type="caution">
    <text evidence="2">The sequence shown here is derived from an EMBL/GenBank/DDBJ whole genome shotgun (WGS) entry which is preliminary data.</text>
</comment>
<dbReference type="EMBL" id="JALJOU010000030">
    <property type="protein sequence ID" value="KAK9835019.1"/>
    <property type="molecule type" value="Genomic_DNA"/>
</dbReference>
<evidence type="ECO:0000313" key="2">
    <source>
        <dbReference type="EMBL" id="KAK9835019.1"/>
    </source>
</evidence>
<feature type="region of interest" description="Disordered" evidence="1">
    <location>
        <begin position="127"/>
        <end position="147"/>
    </location>
</feature>
<feature type="region of interest" description="Disordered" evidence="1">
    <location>
        <begin position="60"/>
        <end position="110"/>
    </location>
</feature>
<reference evidence="2 3" key="1">
    <citation type="journal article" date="2024" name="Nat. Commun.">
        <title>Phylogenomics reveals the evolutionary origins of lichenization in chlorophyte algae.</title>
        <authorList>
            <person name="Puginier C."/>
            <person name="Libourel C."/>
            <person name="Otte J."/>
            <person name="Skaloud P."/>
            <person name="Haon M."/>
            <person name="Grisel S."/>
            <person name="Petersen M."/>
            <person name="Berrin J.G."/>
            <person name="Delaux P.M."/>
            <person name="Dal Grande F."/>
            <person name="Keller J."/>
        </authorList>
    </citation>
    <scope>NUCLEOTIDE SEQUENCE [LARGE SCALE GENOMIC DNA]</scope>
    <source>
        <strain evidence="2 3">SAG 245.80</strain>
    </source>
</reference>